<accession>A0A0N4UVB9</accession>
<sequence>MMEVTATEKAALSLLLKWKDRLRDGNEEQLKNCFENFSEILSENFLTVEDSAPRRSLLFIIEKLTLLCWQDCQYGKKPVLDLYIPFINTAYNEMSKIVSRIQFSRFESWFGGIDRNAESKYPLSSTSFLSICIHLIGLSVHLREVKSIRNFILDLAVMVETNRELSVRLIEHDESELPPHFCPQLLFLNILQQIDFDYSVALDWLNSEPVAIAFILRFMKDLQANPNLYDLSVLPAEPSFLFVAGYPNFNDWCTVSARVVGHLMIPYLATVLSLITGSWQGASWSRVDSAVDVTPNFQSPALRSTKSRRTCSQLNSVDGLTEVRAEKNFNINLVRVGMCGRGTKGFKRKPSYEPRESVKVKIYQVHGNELVQSNFNFPRNEPPVFFDEMGMSYTGRSYASEDLIGFIYRLRSACGRLQKANIAPFNMVRLIQEMEKAEKAIENSNDT</sequence>
<dbReference type="WBParaSite" id="EVEC_0000137901-mRNA-1">
    <property type="protein sequence ID" value="EVEC_0000137901-mRNA-1"/>
    <property type="gene ID" value="EVEC_0000137901"/>
</dbReference>
<proteinExistence type="predicted"/>
<reference evidence="1 2" key="2">
    <citation type="submission" date="2018-10" db="EMBL/GenBank/DDBJ databases">
        <authorList>
            <consortium name="Pathogen Informatics"/>
        </authorList>
    </citation>
    <scope>NUCLEOTIDE SEQUENCE [LARGE SCALE GENOMIC DNA]</scope>
</reference>
<evidence type="ECO:0000313" key="3">
    <source>
        <dbReference type="WBParaSite" id="EVEC_0000137901-mRNA-1"/>
    </source>
</evidence>
<organism evidence="3">
    <name type="scientific">Enterobius vermicularis</name>
    <name type="common">Human pinworm</name>
    <dbReference type="NCBI Taxonomy" id="51028"/>
    <lineage>
        <taxon>Eukaryota</taxon>
        <taxon>Metazoa</taxon>
        <taxon>Ecdysozoa</taxon>
        <taxon>Nematoda</taxon>
        <taxon>Chromadorea</taxon>
        <taxon>Rhabditida</taxon>
        <taxon>Spirurina</taxon>
        <taxon>Oxyuridomorpha</taxon>
        <taxon>Oxyuroidea</taxon>
        <taxon>Oxyuridae</taxon>
        <taxon>Enterobius</taxon>
    </lineage>
</organism>
<evidence type="ECO:0000313" key="1">
    <source>
        <dbReference type="EMBL" id="VDD85944.1"/>
    </source>
</evidence>
<keyword evidence="2" id="KW-1185">Reference proteome</keyword>
<name>A0A0N4UVB9_ENTVE</name>
<evidence type="ECO:0000313" key="2">
    <source>
        <dbReference type="Proteomes" id="UP000274131"/>
    </source>
</evidence>
<dbReference type="EMBL" id="UXUI01007167">
    <property type="protein sequence ID" value="VDD85944.1"/>
    <property type="molecule type" value="Genomic_DNA"/>
</dbReference>
<reference evidence="3" key="1">
    <citation type="submission" date="2017-02" db="UniProtKB">
        <authorList>
            <consortium name="WormBaseParasite"/>
        </authorList>
    </citation>
    <scope>IDENTIFICATION</scope>
</reference>
<protein>
    <submittedName>
        <fullName evidence="3">LINES_N domain-containing protein</fullName>
    </submittedName>
</protein>
<dbReference type="OrthoDB" id="5814112at2759"/>
<dbReference type="AlphaFoldDB" id="A0A0N4UVB9"/>
<dbReference type="Proteomes" id="UP000274131">
    <property type="component" value="Unassembled WGS sequence"/>
</dbReference>
<gene>
    <name evidence="1" type="ORF">EVEC_LOCUS1087</name>
</gene>